<dbReference type="PANTHER" id="PTHR37017:SF11">
    <property type="entry name" value="ESTERASE_LIPASE_THIOESTERASE DOMAIN-CONTAINING PROTEIN"/>
    <property type="match status" value="1"/>
</dbReference>
<dbReference type="GO" id="GO:0016787">
    <property type="term" value="F:hydrolase activity"/>
    <property type="evidence" value="ECO:0007669"/>
    <property type="project" value="UniProtKB-KW"/>
</dbReference>
<dbReference type="InterPro" id="IPR029058">
    <property type="entry name" value="AB_hydrolase_fold"/>
</dbReference>
<feature type="domain" description="AB hydrolase-1" evidence="1">
    <location>
        <begin position="68"/>
        <end position="175"/>
    </location>
</feature>
<evidence type="ECO:0000313" key="2">
    <source>
        <dbReference type="EMBL" id="TFC01032.1"/>
    </source>
</evidence>
<name>A0A4R8W525_9MICO</name>
<dbReference type="EMBL" id="SOFL01000036">
    <property type="protein sequence ID" value="TFC01032.1"/>
    <property type="molecule type" value="Genomic_DNA"/>
</dbReference>
<dbReference type="InterPro" id="IPR000073">
    <property type="entry name" value="AB_hydrolase_1"/>
</dbReference>
<proteinExistence type="predicted"/>
<dbReference type="AlphaFoldDB" id="A0A4R8W525"/>
<protein>
    <submittedName>
        <fullName evidence="2">Alpha/beta hydrolase</fullName>
    </submittedName>
</protein>
<accession>A0A4R8W525</accession>
<evidence type="ECO:0000313" key="3">
    <source>
        <dbReference type="Proteomes" id="UP000297907"/>
    </source>
</evidence>
<keyword evidence="2" id="KW-0378">Hydrolase</keyword>
<organism evidence="2 3">
    <name type="scientific">Cryobacterium adonitolivorans</name>
    <dbReference type="NCBI Taxonomy" id="1259189"/>
    <lineage>
        <taxon>Bacteria</taxon>
        <taxon>Bacillati</taxon>
        <taxon>Actinomycetota</taxon>
        <taxon>Actinomycetes</taxon>
        <taxon>Micrococcales</taxon>
        <taxon>Microbacteriaceae</taxon>
        <taxon>Cryobacterium</taxon>
    </lineage>
</organism>
<dbReference type="InterPro" id="IPR052897">
    <property type="entry name" value="Sec-Metab_Biosynth_Hydrolase"/>
</dbReference>
<keyword evidence="3" id="KW-1185">Reference proteome</keyword>
<dbReference type="Pfam" id="PF12697">
    <property type="entry name" value="Abhydrolase_6"/>
    <property type="match status" value="1"/>
</dbReference>
<dbReference type="Gene3D" id="3.40.50.1820">
    <property type="entry name" value="alpha/beta hydrolase"/>
    <property type="match status" value="1"/>
</dbReference>
<dbReference type="Proteomes" id="UP000297907">
    <property type="component" value="Unassembled WGS sequence"/>
</dbReference>
<dbReference type="PANTHER" id="PTHR37017">
    <property type="entry name" value="AB HYDROLASE-1 DOMAIN-CONTAINING PROTEIN-RELATED"/>
    <property type="match status" value="1"/>
</dbReference>
<evidence type="ECO:0000259" key="1">
    <source>
        <dbReference type="Pfam" id="PF12697"/>
    </source>
</evidence>
<gene>
    <name evidence="2" type="ORF">E3O42_11175</name>
</gene>
<dbReference type="SUPFAM" id="SSF53474">
    <property type="entry name" value="alpha/beta-Hydrolases"/>
    <property type="match status" value="1"/>
</dbReference>
<sequence>MDTNQGDVTVALVHGAFADSASWADAISELHATGISSVAISNPLRGLTHDVAAHPPTLLGRALKPRTYPNGAEPAPELYIEQAAFHQVFAGDLPASRVAPMSVSQRPVAAGAFTESLTGEPAWKSLPSWFVIATADNAIHPDSQRANAERMNATVVEIAGSHAVTVSNPADVAAVITAAVATARATEELVSS</sequence>
<reference evidence="2 3" key="1">
    <citation type="submission" date="2019-03" db="EMBL/GenBank/DDBJ databases">
        <title>Genomics of glacier-inhabiting Cryobacterium strains.</title>
        <authorList>
            <person name="Liu Q."/>
            <person name="Xin Y.-H."/>
        </authorList>
    </citation>
    <scope>NUCLEOTIDE SEQUENCE [LARGE SCALE GENOMIC DNA]</scope>
    <source>
        <strain evidence="2 3">RHLS22-1</strain>
    </source>
</reference>
<dbReference type="RefSeq" id="WP_134454011.1">
    <property type="nucleotide sequence ID" value="NZ_SOFL01000036.1"/>
</dbReference>
<comment type="caution">
    <text evidence="2">The sequence shown here is derived from an EMBL/GenBank/DDBJ whole genome shotgun (WGS) entry which is preliminary data.</text>
</comment>
<dbReference type="OrthoDB" id="9814966at2"/>